<dbReference type="OrthoDB" id="9793623at2"/>
<gene>
    <name evidence="2" type="ORF">OJF2_43430</name>
</gene>
<evidence type="ECO:0000313" key="3">
    <source>
        <dbReference type="Proteomes" id="UP000324233"/>
    </source>
</evidence>
<dbReference type="Proteomes" id="UP000324233">
    <property type="component" value="Chromosome"/>
</dbReference>
<keyword evidence="3" id="KW-1185">Reference proteome</keyword>
<sequence length="204" mass="23171">MDLDRLEGIAREELARHGLHAWTFGLSKARRRLGVCKYHRKRIEIAEYYARNSPEASVLDTLLHEIAHAIAGPAARHGPRWKAVAVRLGATPRSCETSGDAVLEPGDWRATCPACENVVHLYRRPRSLTGYRCKCEARSPLTFEYAGDPRRKPVVPLTIQESARWEATCVGCGTVHLRLRRPRAGRWYCKCPHRSEIAWRPRIG</sequence>
<evidence type="ECO:0000259" key="1">
    <source>
        <dbReference type="Pfam" id="PF10263"/>
    </source>
</evidence>
<protein>
    <submittedName>
        <fullName evidence="2">SprT-like family protein</fullName>
    </submittedName>
</protein>
<dbReference type="KEGG" id="agv:OJF2_43430"/>
<dbReference type="Pfam" id="PF10263">
    <property type="entry name" value="SprT-like"/>
    <property type="match status" value="1"/>
</dbReference>
<dbReference type="GO" id="GO:0006950">
    <property type="term" value="P:response to stress"/>
    <property type="evidence" value="ECO:0007669"/>
    <property type="project" value="UniProtKB-ARBA"/>
</dbReference>
<dbReference type="EMBL" id="CP042997">
    <property type="protein sequence ID" value="QEH35786.1"/>
    <property type="molecule type" value="Genomic_DNA"/>
</dbReference>
<accession>A0A5B9W506</accession>
<dbReference type="RefSeq" id="WP_148595537.1">
    <property type="nucleotide sequence ID" value="NZ_CP042997.1"/>
</dbReference>
<dbReference type="AlphaFoldDB" id="A0A5B9W506"/>
<organism evidence="2 3">
    <name type="scientific">Aquisphaera giovannonii</name>
    <dbReference type="NCBI Taxonomy" id="406548"/>
    <lineage>
        <taxon>Bacteria</taxon>
        <taxon>Pseudomonadati</taxon>
        <taxon>Planctomycetota</taxon>
        <taxon>Planctomycetia</taxon>
        <taxon>Isosphaerales</taxon>
        <taxon>Isosphaeraceae</taxon>
        <taxon>Aquisphaera</taxon>
    </lineage>
</organism>
<feature type="domain" description="SprT-like" evidence="1">
    <location>
        <begin position="21"/>
        <end position="96"/>
    </location>
</feature>
<reference evidence="2 3" key="1">
    <citation type="submission" date="2019-08" db="EMBL/GenBank/DDBJ databases">
        <title>Deep-cultivation of Planctomycetes and their phenomic and genomic characterization uncovers novel biology.</title>
        <authorList>
            <person name="Wiegand S."/>
            <person name="Jogler M."/>
            <person name="Boedeker C."/>
            <person name="Pinto D."/>
            <person name="Vollmers J."/>
            <person name="Rivas-Marin E."/>
            <person name="Kohn T."/>
            <person name="Peeters S.H."/>
            <person name="Heuer A."/>
            <person name="Rast P."/>
            <person name="Oberbeckmann S."/>
            <person name="Bunk B."/>
            <person name="Jeske O."/>
            <person name="Meyerdierks A."/>
            <person name="Storesund J.E."/>
            <person name="Kallscheuer N."/>
            <person name="Luecker S."/>
            <person name="Lage O.M."/>
            <person name="Pohl T."/>
            <person name="Merkel B.J."/>
            <person name="Hornburger P."/>
            <person name="Mueller R.-W."/>
            <person name="Bruemmer F."/>
            <person name="Labrenz M."/>
            <person name="Spormann A.M."/>
            <person name="Op den Camp H."/>
            <person name="Overmann J."/>
            <person name="Amann R."/>
            <person name="Jetten M.S.M."/>
            <person name="Mascher T."/>
            <person name="Medema M.H."/>
            <person name="Devos D.P."/>
            <person name="Kaster A.-K."/>
            <person name="Ovreas L."/>
            <person name="Rohde M."/>
            <person name="Galperin M.Y."/>
            <person name="Jogler C."/>
        </authorList>
    </citation>
    <scope>NUCLEOTIDE SEQUENCE [LARGE SCALE GENOMIC DNA]</scope>
    <source>
        <strain evidence="2 3">OJF2</strain>
    </source>
</reference>
<evidence type="ECO:0000313" key="2">
    <source>
        <dbReference type="EMBL" id="QEH35786.1"/>
    </source>
</evidence>
<name>A0A5B9W506_9BACT</name>
<proteinExistence type="predicted"/>
<dbReference type="InterPro" id="IPR006640">
    <property type="entry name" value="SprT-like_domain"/>
</dbReference>